<organism evidence="1 2">
    <name type="scientific">Streblomastix strix</name>
    <dbReference type="NCBI Taxonomy" id="222440"/>
    <lineage>
        <taxon>Eukaryota</taxon>
        <taxon>Metamonada</taxon>
        <taxon>Preaxostyla</taxon>
        <taxon>Oxymonadida</taxon>
        <taxon>Streblomastigidae</taxon>
        <taxon>Streblomastix</taxon>
    </lineage>
</organism>
<protein>
    <recommendedName>
        <fullName evidence="3">HNH nuclease domain-containing protein</fullName>
    </recommendedName>
</protein>
<gene>
    <name evidence="1" type="ORF">EZS28_046755</name>
</gene>
<name>A0A5J4THL8_9EUKA</name>
<reference evidence="1 2" key="1">
    <citation type="submission" date="2019-03" db="EMBL/GenBank/DDBJ databases">
        <title>Single cell metagenomics reveals metabolic interactions within the superorganism composed of flagellate Streblomastix strix and complex community of Bacteroidetes bacteria on its surface.</title>
        <authorList>
            <person name="Treitli S.C."/>
            <person name="Kolisko M."/>
            <person name="Husnik F."/>
            <person name="Keeling P."/>
            <person name="Hampl V."/>
        </authorList>
    </citation>
    <scope>NUCLEOTIDE SEQUENCE [LARGE SCALE GENOMIC DNA]</scope>
    <source>
        <strain evidence="1">ST1C</strain>
    </source>
</reference>
<evidence type="ECO:0000313" key="1">
    <source>
        <dbReference type="EMBL" id="KAA6357718.1"/>
    </source>
</evidence>
<proteinExistence type="predicted"/>
<dbReference type="InterPro" id="IPR044925">
    <property type="entry name" value="His-Me_finger_sf"/>
</dbReference>
<evidence type="ECO:0008006" key="3">
    <source>
        <dbReference type="Google" id="ProtNLM"/>
    </source>
</evidence>
<dbReference type="Gene3D" id="3.90.75.20">
    <property type="match status" value="1"/>
</dbReference>
<dbReference type="Proteomes" id="UP000324800">
    <property type="component" value="Unassembled WGS sequence"/>
</dbReference>
<dbReference type="AlphaFoldDB" id="A0A5J4THL8"/>
<evidence type="ECO:0000313" key="2">
    <source>
        <dbReference type="Proteomes" id="UP000324800"/>
    </source>
</evidence>
<dbReference type="EMBL" id="SNRW01030964">
    <property type="protein sequence ID" value="KAA6357718.1"/>
    <property type="molecule type" value="Genomic_DNA"/>
</dbReference>
<accession>A0A5J4THL8</accession>
<sequence length="146" mass="17183">MAENNQQQFVQLVVEPDYEITTTQPWRVRRIADGFEPSINKSPQGYMQVGLNRRIYGIHRLIALQFISNDDPEHKTQCDHDNHNRNDNQLTNLRWVTCRQNCLNKDQVNLDDIDNESGYYFVCAVDLNGQRHQIQYAKFKKFVGLI</sequence>
<comment type="caution">
    <text evidence="1">The sequence shown here is derived from an EMBL/GenBank/DDBJ whole genome shotgun (WGS) entry which is preliminary data.</text>
</comment>
<dbReference type="SUPFAM" id="SSF54060">
    <property type="entry name" value="His-Me finger endonucleases"/>
    <property type="match status" value="1"/>
</dbReference>